<proteinExistence type="predicted"/>
<protein>
    <submittedName>
        <fullName evidence="1">Uncharacterized protein</fullName>
    </submittedName>
</protein>
<sequence length="162" mass="19069">MFEPIRKIDFVKAAIQTDIKYSQIFKQFNNTKLEIFEIFNIDYERVVNVFAEDIITEAQSVCVDLVNDKPSLQEKMTLDEAVAVAKHLYDIEKEISTTYRMYVDLGVSFDLVEHNDFNFKLLEDLLNYDPDESLMQYVDGELSDEELELFIRNNLKEVYVLI</sequence>
<organism evidence="1 2">
    <name type="scientific">Priestia megaterium</name>
    <name type="common">Bacillus megaterium</name>
    <dbReference type="NCBI Taxonomy" id="1404"/>
    <lineage>
        <taxon>Bacteria</taxon>
        <taxon>Bacillati</taxon>
        <taxon>Bacillota</taxon>
        <taxon>Bacilli</taxon>
        <taxon>Bacillales</taxon>
        <taxon>Bacillaceae</taxon>
        <taxon>Priestia</taxon>
    </lineage>
</organism>
<comment type="caution">
    <text evidence="1">The sequence shown here is derived from an EMBL/GenBank/DDBJ whole genome shotgun (WGS) entry which is preliminary data.</text>
</comment>
<gene>
    <name evidence="1" type="ORF">C3744_03920</name>
</gene>
<dbReference type="RefSeq" id="WP_116072101.1">
    <property type="nucleotide sequence ID" value="NZ_CP187630.1"/>
</dbReference>
<dbReference type="AlphaFoldDB" id="A0A3D8X801"/>
<evidence type="ECO:0000313" key="1">
    <source>
        <dbReference type="EMBL" id="RDZ18035.1"/>
    </source>
</evidence>
<accession>A0A3D8X801</accession>
<evidence type="ECO:0000313" key="2">
    <source>
        <dbReference type="Proteomes" id="UP000256519"/>
    </source>
</evidence>
<dbReference type="EMBL" id="PQWM01000006">
    <property type="protein sequence ID" value="RDZ18035.1"/>
    <property type="molecule type" value="Genomic_DNA"/>
</dbReference>
<reference evidence="1 2" key="1">
    <citation type="journal article" date="2018" name="Appl. Environ. Microbiol.">
        <title>Antimicrobial susceptibility testing and tentative epidemiological cut-off values of five Bacillus species relevant for use as animal feed additives or for plant protection.</title>
        <authorList>
            <person name="Agerso Y."/>
            <person name="Stuer-Lauridsen B."/>
            <person name="Bjerre K."/>
            <person name="Jensen M.G."/>
            <person name="Johansen E."/>
            <person name="Bennedsen M."/>
            <person name="Brockmann E."/>
            <person name="Nielsen B."/>
        </authorList>
    </citation>
    <scope>NUCLEOTIDE SEQUENCE [LARGE SCALE GENOMIC DNA]</scope>
    <source>
        <strain evidence="1 2">CHCC20162</strain>
    </source>
</reference>
<name>A0A3D8X801_PRIMG</name>
<dbReference type="Proteomes" id="UP000256519">
    <property type="component" value="Unassembled WGS sequence"/>
</dbReference>